<dbReference type="OrthoDB" id="6398375at2"/>
<name>A0A1C3E421_9PLAN</name>
<dbReference type="EMBL" id="LYDR01000158">
    <property type="protein sequence ID" value="ODA27984.1"/>
    <property type="molecule type" value="Genomic_DNA"/>
</dbReference>
<dbReference type="AlphaFoldDB" id="A0A1C3E421"/>
<evidence type="ECO:0000313" key="1">
    <source>
        <dbReference type="EMBL" id="ODA27984.1"/>
    </source>
</evidence>
<dbReference type="InterPro" id="IPR015797">
    <property type="entry name" value="NUDIX_hydrolase-like_dom_sf"/>
</dbReference>
<accession>A0A1C3E421</accession>
<reference evidence="1 2" key="1">
    <citation type="submission" date="2016-05" db="EMBL/GenBank/DDBJ databases">
        <title>Genomic and physiological characterization of Planctopirus sp. isolated from fresh water lake.</title>
        <authorList>
            <person name="Subhash Y."/>
            <person name="Ramana C."/>
        </authorList>
    </citation>
    <scope>NUCLEOTIDE SEQUENCE [LARGE SCALE GENOMIC DNA]</scope>
    <source>
        <strain evidence="1 2">JC280</strain>
    </source>
</reference>
<gene>
    <name evidence="1" type="ORF">A6X21_14025</name>
</gene>
<sequence length="201" mass="22589">MENVLEEHVLVVPTKIFHDLGHFEGFCAETDKYLAELLNPAHTRYEPRSAVETDPSLKQLIPYCIFTHGGEIFYYRRGSKGGEGRLHKKRSIGIGGHISSTDPAGGERRYGPAMEREIEEEVFLETGFKERCVGLINDDSSDVGRVHLGIVHVFELEAAKVRPREESILESGFAPPSQLVAEIEDFETWSQICLKSLFAKV</sequence>
<comment type="caution">
    <text evidence="1">The sequence shown here is derived from an EMBL/GenBank/DDBJ whole genome shotgun (WGS) entry which is preliminary data.</text>
</comment>
<dbReference type="STRING" id="1841610.A6X21_14025"/>
<dbReference type="SUPFAM" id="SSF55811">
    <property type="entry name" value="Nudix"/>
    <property type="match status" value="1"/>
</dbReference>
<proteinExistence type="predicted"/>
<protein>
    <submittedName>
        <fullName evidence="1">Phosphoesterase</fullName>
    </submittedName>
</protein>
<dbReference type="Gene3D" id="3.90.79.10">
    <property type="entry name" value="Nucleoside Triphosphate Pyrophosphohydrolase"/>
    <property type="match status" value="1"/>
</dbReference>
<evidence type="ECO:0000313" key="2">
    <source>
        <dbReference type="Proteomes" id="UP000094828"/>
    </source>
</evidence>
<organism evidence="1 2">
    <name type="scientific">Planctopirus hydrillae</name>
    <dbReference type="NCBI Taxonomy" id="1841610"/>
    <lineage>
        <taxon>Bacteria</taxon>
        <taxon>Pseudomonadati</taxon>
        <taxon>Planctomycetota</taxon>
        <taxon>Planctomycetia</taxon>
        <taxon>Planctomycetales</taxon>
        <taxon>Planctomycetaceae</taxon>
        <taxon>Planctopirus</taxon>
    </lineage>
</organism>
<keyword evidence="2" id="KW-1185">Reference proteome</keyword>
<dbReference type="Proteomes" id="UP000094828">
    <property type="component" value="Unassembled WGS sequence"/>
</dbReference>